<evidence type="ECO:0000313" key="11">
    <source>
        <dbReference type="Proteomes" id="UP001168883"/>
    </source>
</evidence>
<dbReference type="Pfam" id="PF01497">
    <property type="entry name" value="Peripla_BP_2"/>
    <property type="match status" value="1"/>
</dbReference>
<evidence type="ECO:0000256" key="6">
    <source>
        <dbReference type="ARBA" id="ARBA00023163"/>
    </source>
</evidence>
<dbReference type="PROSITE" id="PS01124">
    <property type="entry name" value="HTH_ARAC_FAMILY_2"/>
    <property type="match status" value="1"/>
</dbReference>
<comment type="similarity">
    <text evidence="2">Belongs to the bacterial solute-binding protein 8 family.</text>
</comment>
<keyword evidence="6" id="KW-0804">Transcription</keyword>
<proteinExistence type="inferred from homology"/>
<evidence type="ECO:0000256" key="2">
    <source>
        <dbReference type="ARBA" id="ARBA00008814"/>
    </source>
</evidence>
<keyword evidence="11" id="KW-1185">Reference proteome</keyword>
<dbReference type="SUPFAM" id="SSF53807">
    <property type="entry name" value="Helical backbone' metal receptor"/>
    <property type="match status" value="1"/>
</dbReference>
<protein>
    <submittedName>
        <fullName evidence="10">AraC family transcriptional regulator</fullName>
    </submittedName>
</protein>
<evidence type="ECO:0000259" key="9">
    <source>
        <dbReference type="PROSITE" id="PS50983"/>
    </source>
</evidence>
<dbReference type="Gene3D" id="1.10.10.60">
    <property type="entry name" value="Homeodomain-like"/>
    <property type="match status" value="1"/>
</dbReference>
<gene>
    <name evidence="10" type="ORF">Q3C12_32870</name>
</gene>
<evidence type="ECO:0000256" key="7">
    <source>
        <dbReference type="SAM" id="MobiDB-lite"/>
    </source>
</evidence>
<comment type="caution">
    <text evidence="10">The sequence shown here is derived from an EMBL/GenBank/DDBJ whole genome shotgun (WGS) entry which is preliminary data.</text>
</comment>
<feature type="domain" description="HTH araC/xylS-type" evidence="8">
    <location>
        <begin position="177"/>
        <end position="275"/>
    </location>
</feature>
<dbReference type="Pfam" id="PF12833">
    <property type="entry name" value="HTH_18"/>
    <property type="match status" value="1"/>
</dbReference>
<dbReference type="PROSITE" id="PS50983">
    <property type="entry name" value="FE_B12_PBP"/>
    <property type="match status" value="1"/>
</dbReference>
<evidence type="ECO:0000256" key="3">
    <source>
        <dbReference type="ARBA" id="ARBA00022448"/>
    </source>
</evidence>
<name>A0ABT8VLC9_9BACL</name>
<dbReference type="InterPro" id="IPR002491">
    <property type="entry name" value="ABC_transptr_periplasmic_BD"/>
</dbReference>
<evidence type="ECO:0000313" key="10">
    <source>
        <dbReference type="EMBL" id="MDO3681791.1"/>
    </source>
</evidence>
<dbReference type="SMART" id="SM00342">
    <property type="entry name" value="HTH_ARAC"/>
    <property type="match status" value="1"/>
</dbReference>
<organism evidence="10 11">
    <name type="scientific">Paenibacillus ehimensis</name>
    <dbReference type="NCBI Taxonomy" id="79264"/>
    <lineage>
        <taxon>Bacteria</taxon>
        <taxon>Bacillati</taxon>
        <taxon>Bacillota</taxon>
        <taxon>Bacilli</taxon>
        <taxon>Bacillales</taxon>
        <taxon>Paenibacillaceae</taxon>
        <taxon>Paenibacillus</taxon>
    </lineage>
</organism>
<evidence type="ECO:0000256" key="4">
    <source>
        <dbReference type="ARBA" id="ARBA00022729"/>
    </source>
</evidence>
<dbReference type="Proteomes" id="UP001168883">
    <property type="component" value="Unassembled WGS sequence"/>
</dbReference>
<dbReference type="InterPro" id="IPR009057">
    <property type="entry name" value="Homeodomain-like_sf"/>
</dbReference>
<evidence type="ECO:0000256" key="5">
    <source>
        <dbReference type="ARBA" id="ARBA00023015"/>
    </source>
</evidence>
<dbReference type="PANTHER" id="PTHR30532">
    <property type="entry name" value="IRON III DICITRATE-BINDING PERIPLASMIC PROTEIN"/>
    <property type="match status" value="1"/>
</dbReference>
<dbReference type="InterPro" id="IPR018060">
    <property type="entry name" value="HTH_AraC"/>
</dbReference>
<keyword evidence="5" id="KW-0805">Transcription regulation</keyword>
<dbReference type="EMBL" id="JAUMKJ010000079">
    <property type="protein sequence ID" value="MDO3681791.1"/>
    <property type="molecule type" value="Genomic_DNA"/>
</dbReference>
<dbReference type="CDD" id="cd01146">
    <property type="entry name" value="FhuD"/>
    <property type="match status" value="1"/>
</dbReference>
<keyword evidence="4" id="KW-0732">Signal</keyword>
<dbReference type="SUPFAM" id="SSF46689">
    <property type="entry name" value="Homeodomain-like"/>
    <property type="match status" value="2"/>
</dbReference>
<feature type="domain" description="Fe/B12 periplasmic-binding" evidence="9">
    <location>
        <begin position="399"/>
        <end position="659"/>
    </location>
</feature>
<comment type="subcellular location">
    <subcellularLocation>
        <location evidence="1">Cell envelope</location>
    </subcellularLocation>
</comment>
<accession>A0ABT8VLC9</accession>
<reference evidence="10" key="1">
    <citation type="submission" date="2023-07" db="EMBL/GenBank/DDBJ databases">
        <authorList>
            <person name="Aktuganov G."/>
            <person name="Boyko T."/>
            <person name="Delegan Y."/>
            <person name="Galimzianova N."/>
            <person name="Gilvanova E."/>
            <person name="Korobov V."/>
            <person name="Kuzmina L."/>
            <person name="Melentiev A."/>
            <person name="Milman P."/>
            <person name="Ryabova A."/>
            <person name="Stupak E."/>
            <person name="Yasakov T."/>
            <person name="Zharikova N."/>
            <person name="Zhurenko E."/>
        </authorList>
    </citation>
    <scope>NUCLEOTIDE SEQUENCE</scope>
    <source>
        <strain evidence="10">IB-739</strain>
    </source>
</reference>
<dbReference type="RefSeq" id="WP_302881365.1">
    <property type="nucleotide sequence ID" value="NZ_JAUMKJ010000079.1"/>
</dbReference>
<evidence type="ECO:0000256" key="1">
    <source>
        <dbReference type="ARBA" id="ARBA00004196"/>
    </source>
</evidence>
<dbReference type="PANTHER" id="PTHR30532:SF21">
    <property type="entry name" value="SIDEROPHORE-BINDING LIPOPROTEIN YFIY-RELATED"/>
    <property type="match status" value="1"/>
</dbReference>
<dbReference type="InterPro" id="IPR051313">
    <property type="entry name" value="Bact_iron-sidero_bind"/>
</dbReference>
<dbReference type="Gene3D" id="3.40.50.1980">
    <property type="entry name" value="Nitrogenase molybdenum iron protein domain"/>
    <property type="match status" value="2"/>
</dbReference>
<feature type="region of interest" description="Disordered" evidence="7">
    <location>
        <begin position="350"/>
        <end position="381"/>
    </location>
</feature>
<evidence type="ECO:0000259" key="8">
    <source>
        <dbReference type="PROSITE" id="PS01124"/>
    </source>
</evidence>
<sequence length="659" mass="74622">MAFQDHMLVWNHAALKVLDVRHAVIRPGDGLYGYQLPANVFLYSACGRAHLVLDELEYAADKCFVCHAGKGTFLDIVHVTETFEYYMVYYSATMTLPCRRELLRLYKEDNPFQLQYGFAPQYPIPLFLRIEQMMREWQRGGQLDKFHVKALFHQFVYELMKQLQTQGGTATKPNVAAQAIRYIDERYAEQVTLHSLASLFQCSVRQLQRLFKARLQLGPMEYLMQVRMQNAKAMLRQTDAPLQHIAESVGYSDGYYFSRMFKKYVGVSPLLYREQAQPKEHRRLNPSRLSRFPIGSGRLRMYSRIDDENHYQYKDGGVPPMYKNIKAMPTVGLMLCLLLLLSACSAAPANQVGPGSGGTNQAASQSAPGADSKQAIKPDSSVTIKHMKGELTLERRPEKIAVLDSQFVDQLIALNEQPAGSVITTADKTPFPEYLNGKLKDDMKLLGTKDEPNLEAVIAMAPDFIICTQFQEKMYDSLAKIAPTIMMDRNEDWRDSLVTIGKIVGKEKEAEKVLNDYNEKTAKLKAELTAKMGGQTVALIRPRDNNIRIHTTAHRTAAILYKDLGLTPPKQLVNDKETSSMISLESLTELNADHYFYLTDDLFQKLSEQIQSTAVWKNLNAVKQNHVYPVNATLWIGYYGPIAMNLVVDQIAEALLKGT</sequence>
<keyword evidence="3" id="KW-0813">Transport</keyword>